<evidence type="ECO:0000313" key="2">
    <source>
        <dbReference type="EMBL" id="KUP91834.1"/>
    </source>
</evidence>
<evidence type="ECO:0000313" key="3">
    <source>
        <dbReference type="Proteomes" id="UP000068382"/>
    </source>
</evidence>
<proteinExistence type="predicted"/>
<comment type="caution">
    <text evidence="2">The sequence shown here is derived from an EMBL/GenBank/DDBJ whole genome shotgun (WGS) entry which is preliminary data.</text>
</comment>
<dbReference type="RefSeq" id="WP_232367817.1">
    <property type="nucleotide sequence ID" value="NZ_LPUY01000087.1"/>
</dbReference>
<sequence>MPNQHTIAAWTALVTANRRVLETIERALKTAGLPQLSWYDALLELEKAGPSGIRPFALKERLLLPQYSLSRLLDRLEAAQLIDRHEAADDGRGQIVHLTELGLRTRQKMWPVYAETLLHCVEDRLSPNEAAELARLLAKLADAPS</sequence>
<dbReference type="InterPro" id="IPR036388">
    <property type="entry name" value="WH-like_DNA-bd_sf"/>
</dbReference>
<dbReference type="PANTHER" id="PTHR33164:SF104">
    <property type="entry name" value="TRANSCRIPTIONAL REGULATORY PROTEIN"/>
    <property type="match status" value="1"/>
</dbReference>
<dbReference type="Proteomes" id="UP000068382">
    <property type="component" value="Unassembled WGS sequence"/>
</dbReference>
<dbReference type="InterPro" id="IPR036390">
    <property type="entry name" value="WH_DNA-bd_sf"/>
</dbReference>
<dbReference type="EMBL" id="LPUY01000087">
    <property type="protein sequence ID" value="KUP91834.1"/>
    <property type="molecule type" value="Genomic_DNA"/>
</dbReference>
<dbReference type="PANTHER" id="PTHR33164">
    <property type="entry name" value="TRANSCRIPTIONAL REGULATOR, MARR FAMILY"/>
    <property type="match status" value="1"/>
</dbReference>
<gene>
    <name evidence="2" type="primary">slyA_3</name>
    <name evidence="2" type="ORF">TRIHO_33650</name>
</gene>
<dbReference type="GO" id="GO:0003700">
    <property type="term" value="F:DNA-binding transcription factor activity"/>
    <property type="evidence" value="ECO:0007669"/>
    <property type="project" value="InterPro"/>
</dbReference>
<protein>
    <submittedName>
        <fullName evidence="2">Transcriptional regulator SlyA</fullName>
    </submittedName>
</protein>
<name>A0A132BU68_9RHOB</name>
<evidence type="ECO:0000259" key="1">
    <source>
        <dbReference type="PROSITE" id="PS50995"/>
    </source>
</evidence>
<organism evidence="2 3">
    <name type="scientific">Tritonibacter horizontis</name>
    <dbReference type="NCBI Taxonomy" id="1768241"/>
    <lineage>
        <taxon>Bacteria</taxon>
        <taxon>Pseudomonadati</taxon>
        <taxon>Pseudomonadota</taxon>
        <taxon>Alphaproteobacteria</taxon>
        <taxon>Rhodobacterales</taxon>
        <taxon>Paracoccaceae</taxon>
        <taxon>Tritonibacter</taxon>
    </lineage>
</organism>
<dbReference type="PROSITE" id="PS50995">
    <property type="entry name" value="HTH_MARR_2"/>
    <property type="match status" value="1"/>
</dbReference>
<dbReference type="GO" id="GO:0006950">
    <property type="term" value="P:response to stress"/>
    <property type="evidence" value="ECO:0007669"/>
    <property type="project" value="TreeGrafter"/>
</dbReference>
<dbReference type="SUPFAM" id="SSF46785">
    <property type="entry name" value="Winged helix' DNA-binding domain"/>
    <property type="match status" value="1"/>
</dbReference>
<dbReference type="InterPro" id="IPR000835">
    <property type="entry name" value="HTH_MarR-typ"/>
</dbReference>
<reference evidence="2 3" key="1">
    <citation type="submission" date="2015-12" db="EMBL/GenBank/DDBJ databases">
        <title>Genome sequence of the marine Rhodobacteraceae strain O3.65, Candidatus Tritonibacter horizontis.</title>
        <authorList>
            <person name="Poehlein A."/>
            <person name="Giebel H.A."/>
            <person name="Voget S."/>
            <person name="Brinkhoff T."/>
        </authorList>
    </citation>
    <scope>NUCLEOTIDE SEQUENCE [LARGE SCALE GENOMIC DNA]</scope>
    <source>
        <strain evidence="2 3">O3.65</strain>
    </source>
</reference>
<dbReference type="SMART" id="SM00347">
    <property type="entry name" value="HTH_MARR"/>
    <property type="match status" value="1"/>
</dbReference>
<dbReference type="AlphaFoldDB" id="A0A132BU68"/>
<feature type="domain" description="HTH marR-type" evidence="1">
    <location>
        <begin position="1"/>
        <end position="142"/>
    </location>
</feature>
<keyword evidence="3" id="KW-1185">Reference proteome</keyword>
<dbReference type="Gene3D" id="1.10.10.10">
    <property type="entry name" value="Winged helix-like DNA-binding domain superfamily/Winged helix DNA-binding domain"/>
    <property type="match status" value="1"/>
</dbReference>
<dbReference type="Pfam" id="PF12802">
    <property type="entry name" value="MarR_2"/>
    <property type="match status" value="1"/>
</dbReference>
<dbReference type="PRINTS" id="PR00598">
    <property type="entry name" value="HTHMARR"/>
</dbReference>
<dbReference type="InterPro" id="IPR039422">
    <property type="entry name" value="MarR/SlyA-like"/>
</dbReference>
<accession>A0A132BU68</accession>